<dbReference type="Gene3D" id="6.20.50.150">
    <property type="match status" value="1"/>
</dbReference>
<keyword evidence="1" id="KW-1017">Isopeptide bond</keyword>
<dbReference type="Pfam" id="PF01599">
    <property type="entry name" value="Ribosomal_S27"/>
    <property type="match status" value="1"/>
</dbReference>
<dbReference type="GO" id="GO:0003735">
    <property type="term" value="F:structural constituent of ribosome"/>
    <property type="evidence" value="ECO:0007669"/>
    <property type="project" value="InterPro"/>
</dbReference>
<evidence type="ECO:0000256" key="1">
    <source>
        <dbReference type="ARBA" id="ARBA00022499"/>
    </source>
</evidence>
<reference evidence="6 7" key="1">
    <citation type="journal article" date="2005" name="Science">
        <title>Genome sequence of Theileria parva, a bovine pathogen that transforms lymphocytes.</title>
        <authorList>
            <person name="Gardner M.J."/>
            <person name="Bishop R."/>
            <person name="Shah T."/>
            <person name="de Villiers E.P."/>
            <person name="Carlton J.M."/>
            <person name="Hall N."/>
            <person name="Ren Q."/>
            <person name="Paulsen I.T."/>
            <person name="Pain A."/>
            <person name="Berriman M."/>
            <person name="Wilson R.J.M."/>
            <person name="Sato S."/>
            <person name="Ralph S.A."/>
            <person name="Mann D.J."/>
            <person name="Xiong Z."/>
            <person name="Shallom S.J."/>
            <person name="Weidman J."/>
            <person name="Jiang L."/>
            <person name="Lynn J."/>
            <person name="Weaver B."/>
            <person name="Shoaibi A."/>
            <person name="Domingo A.R."/>
            <person name="Wasawo D."/>
            <person name="Crabtree J."/>
            <person name="Wortman J.R."/>
            <person name="Haas B."/>
            <person name="Angiuoli S.V."/>
            <person name="Creasy T.H."/>
            <person name="Lu C."/>
            <person name="Suh B."/>
            <person name="Silva J.C."/>
            <person name="Utterback T.R."/>
            <person name="Feldblyum T.V."/>
            <person name="Pertea M."/>
            <person name="Allen J."/>
            <person name="Nierman W.C."/>
            <person name="Taracha E.L.N."/>
            <person name="Salzberg S.L."/>
            <person name="White O.R."/>
            <person name="Fitzhugh H.A."/>
            <person name="Morzaria S."/>
            <person name="Venter J.C."/>
            <person name="Fraser C.M."/>
            <person name="Nene V."/>
        </authorList>
    </citation>
    <scope>NUCLEOTIDE SEQUENCE [LARGE SCALE GENOMIC DNA]</scope>
    <source>
        <strain evidence="6 7">Muguga</strain>
    </source>
</reference>
<dbReference type="GO" id="GO:0005840">
    <property type="term" value="C:ribosome"/>
    <property type="evidence" value="ECO:0007669"/>
    <property type="project" value="UniProtKB-KW"/>
</dbReference>
<gene>
    <name evidence="6" type="ordered locus">TP04_0752</name>
</gene>
<keyword evidence="2" id="KW-0862">Zinc</keyword>
<dbReference type="Proteomes" id="UP000001949">
    <property type="component" value="Unassembled WGS sequence"/>
</dbReference>
<dbReference type="SMART" id="SM01402">
    <property type="entry name" value="Ribosomal_S27"/>
    <property type="match status" value="1"/>
</dbReference>
<keyword evidence="3" id="KW-0689">Ribosomal protein</keyword>
<comment type="caution">
    <text evidence="6">The sequence shown here is derived from an EMBL/GenBank/DDBJ whole genome shotgun (WGS) entry which is preliminary data.</text>
</comment>
<evidence type="ECO:0000256" key="2">
    <source>
        <dbReference type="ARBA" id="ARBA00022833"/>
    </source>
</evidence>
<dbReference type="SUPFAM" id="SSF54236">
    <property type="entry name" value="Ubiquitin-like"/>
    <property type="match status" value="1"/>
</dbReference>
<dbReference type="InterPro" id="IPR038582">
    <property type="entry name" value="Ribosomal_eS31_euk-type_sf"/>
</dbReference>
<dbReference type="eggNOG" id="KOG0004">
    <property type="taxonomic scope" value="Eukaryota"/>
</dbReference>
<keyword evidence="7" id="KW-1185">Reference proteome</keyword>
<evidence type="ECO:0000313" key="7">
    <source>
        <dbReference type="Proteomes" id="UP000001949"/>
    </source>
</evidence>
<protein>
    <recommendedName>
        <fullName evidence="5">Small ribosomal subunit protein eS31 domain-containing protein</fullName>
    </recommendedName>
</protein>
<feature type="domain" description="Small ribosomal subunit protein eS31" evidence="5">
    <location>
        <begin position="111"/>
        <end position="155"/>
    </location>
</feature>
<dbReference type="AlphaFoldDB" id="Q4N1I7"/>
<keyword evidence="4" id="KW-0687">Ribonucleoprotein</keyword>
<name>Q4N1I7_THEPA</name>
<dbReference type="FunCoup" id="Q4N1I7">
    <property type="interactions" value="193"/>
</dbReference>
<dbReference type="KEGG" id="tpv:TP04_0752"/>
<dbReference type="GeneID" id="3500520"/>
<accession>Q4N1I7</accession>
<dbReference type="VEuPathDB" id="PiroplasmaDB:TpMuguga_04g00752"/>
<dbReference type="InterPro" id="IPR011332">
    <property type="entry name" value="Ribosomal_zn-bd"/>
</dbReference>
<evidence type="ECO:0000256" key="3">
    <source>
        <dbReference type="ARBA" id="ARBA00022980"/>
    </source>
</evidence>
<dbReference type="GO" id="GO:0006412">
    <property type="term" value="P:translation"/>
    <property type="evidence" value="ECO:0007669"/>
    <property type="project" value="InterPro"/>
</dbReference>
<dbReference type="InterPro" id="IPR029071">
    <property type="entry name" value="Ubiquitin-like_domsf"/>
</dbReference>
<proteinExistence type="predicted"/>
<dbReference type="RefSeq" id="XP_764388.1">
    <property type="nucleotide sequence ID" value="XM_759295.1"/>
</dbReference>
<dbReference type="SUPFAM" id="SSF57829">
    <property type="entry name" value="Zn-binding ribosomal proteins"/>
    <property type="match status" value="1"/>
</dbReference>
<dbReference type="OMA" id="AHNNRTY"/>
<evidence type="ECO:0000256" key="4">
    <source>
        <dbReference type="ARBA" id="ARBA00023274"/>
    </source>
</evidence>
<evidence type="ECO:0000313" key="6">
    <source>
        <dbReference type="EMBL" id="EAN32105.1"/>
    </source>
</evidence>
<organism evidence="6 7">
    <name type="scientific">Theileria parva</name>
    <name type="common">East coast fever infection agent</name>
    <dbReference type="NCBI Taxonomy" id="5875"/>
    <lineage>
        <taxon>Eukaryota</taxon>
        <taxon>Sar</taxon>
        <taxon>Alveolata</taxon>
        <taxon>Apicomplexa</taxon>
        <taxon>Aconoidasida</taxon>
        <taxon>Piroplasmida</taxon>
        <taxon>Theileriidae</taxon>
        <taxon>Theileria</taxon>
    </lineage>
</organism>
<dbReference type="InParanoid" id="Q4N1I7"/>
<dbReference type="InterPro" id="IPR002906">
    <property type="entry name" value="Ribosomal_eS31"/>
</dbReference>
<sequence length="162" mass="18327">MEDSNVAIGQVLVNLFNGRTAVFGSDEYQTIGQIKNYLLGQYTLENINHSLWYGLNELDDELELSELLGSESTISLDHHLELLGGGKKRKKKQYTTPKKVKHKKKKVKLAVLKYYKVDGDQVVRLLKDCPGENCGRGVFMAAHNNRTYCGRCQLTYLSTAQE</sequence>
<dbReference type="STRING" id="5875.Q4N1I7"/>
<dbReference type="GO" id="GO:1990904">
    <property type="term" value="C:ribonucleoprotein complex"/>
    <property type="evidence" value="ECO:0007669"/>
    <property type="project" value="UniProtKB-KW"/>
</dbReference>
<evidence type="ECO:0000259" key="5">
    <source>
        <dbReference type="SMART" id="SM01402"/>
    </source>
</evidence>
<dbReference type="EMBL" id="AAGK01000004">
    <property type="protein sequence ID" value="EAN32105.1"/>
    <property type="molecule type" value="Genomic_DNA"/>
</dbReference>